<dbReference type="Proteomes" id="UP000632740">
    <property type="component" value="Unassembled WGS sequence"/>
</dbReference>
<accession>A0A919NZN7</accession>
<dbReference type="EMBL" id="BONK01000002">
    <property type="protein sequence ID" value="GIG19975.1"/>
    <property type="molecule type" value="Genomic_DNA"/>
</dbReference>
<reference evidence="2" key="1">
    <citation type="submission" date="2021-01" db="EMBL/GenBank/DDBJ databases">
        <title>Whole genome shotgun sequence of Cellulomonas chitinilytica NBRC 110799.</title>
        <authorList>
            <person name="Komaki H."/>
            <person name="Tamura T."/>
        </authorList>
    </citation>
    <scope>NUCLEOTIDE SEQUENCE</scope>
    <source>
        <strain evidence="2">NBRC 110799</strain>
    </source>
</reference>
<proteinExistence type="predicted"/>
<feature type="domain" description="Thiamin/hydroxymethyl pyrimidine-binding YkoF putative" evidence="1">
    <location>
        <begin position="19"/>
        <end position="97"/>
    </location>
</feature>
<keyword evidence="3" id="KW-1185">Reference proteome</keyword>
<evidence type="ECO:0000313" key="2">
    <source>
        <dbReference type="EMBL" id="GIG19975.1"/>
    </source>
</evidence>
<gene>
    <name evidence="2" type="ORF">Cch01nite_06990</name>
</gene>
<dbReference type="AlphaFoldDB" id="A0A919NZN7"/>
<feature type="domain" description="Thiamin/hydroxymethyl pyrimidine-binding YkoF putative" evidence="1">
    <location>
        <begin position="123"/>
        <end position="206"/>
    </location>
</feature>
<organism evidence="2 3">
    <name type="scientific">Cellulomonas chitinilytica</name>
    <dbReference type="NCBI Taxonomy" id="398759"/>
    <lineage>
        <taxon>Bacteria</taxon>
        <taxon>Bacillati</taxon>
        <taxon>Actinomycetota</taxon>
        <taxon>Actinomycetes</taxon>
        <taxon>Micrococcales</taxon>
        <taxon>Cellulomonadaceae</taxon>
        <taxon>Cellulomonas</taxon>
    </lineage>
</organism>
<dbReference type="InterPro" id="IPR011522">
    <property type="entry name" value="Thiamin/HMP-bd_put_YkoF"/>
</dbReference>
<name>A0A919NZN7_9CELL</name>
<dbReference type="InterPro" id="IPR029756">
    <property type="entry name" value="MTH1187/YkoF-like"/>
</dbReference>
<dbReference type="SUPFAM" id="SSF89957">
    <property type="entry name" value="MTH1187/YkoF-like"/>
    <property type="match status" value="1"/>
</dbReference>
<protein>
    <recommendedName>
        <fullName evidence="1">Thiamin/hydroxymethyl pyrimidine-binding YkoF putative domain-containing protein</fullName>
    </recommendedName>
</protein>
<evidence type="ECO:0000259" key="1">
    <source>
        <dbReference type="Pfam" id="PF07615"/>
    </source>
</evidence>
<dbReference type="RefSeq" id="WP_203748644.1">
    <property type="nucleotide sequence ID" value="NZ_BONK01000002.1"/>
</dbReference>
<evidence type="ECO:0000313" key="3">
    <source>
        <dbReference type="Proteomes" id="UP000632740"/>
    </source>
</evidence>
<dbReference type="Gene3D" id="3.30.70.930">
    <property type="match status" value="2"/>
</dbReference>
<dbReference type="Pfam" id="PF07615">
    <property type="entry name" value="Ykof"/>
    <property type="match status" value="2"/>
</dbReference>
<sequence length="208" mass="21458">MSTVTSTPGPTLTPTDLGVGARLTLLPADGDLVDVLGRALATADGMRVEIGSDEVSTLVRGAEDDVLLFVHHVIAAAARVAGHVVAHVHLSRGCPGEVACGLPDDAVLAYVDAPELPATGLRAAAHWALYPLDDGRPGHPGDHMRAIEQAVAVARTRATVSSERFVTRLDGDLAEVLGAVAAGWLAAGRHVRHVVAHATVSVGSPPRR</sequence>
<comment type="caution">
    <text evidence="2">The sequence shown here is derived from an EMBL/GenBank/DDBJ whole genome shotgun (WGS) entry which is preliminary data.</text>
</comment>